<reference evidence="2" key="1">
    <citation type="journal article" date="2021" name="Proc. Natl. Acad. Sci. U.S.A.">
        <title>Global biogeography of chemosynthetic symbionts reveals both localized and globally distributed symbiont groups. .</title>
        <authorList>
            <person name="Osvatic J.T."/>
            <person name="Wilkins L.G.E."/>
            <person name="Leibrecht L."/>
            <person name="Leray M."/>
            <person name="Zauner S."/>
            <person name="Polzin J."/>
            <person name="Camacho Y."/>
            <person name="Gros O."/>
            <person name="van Gils J.A."/>
            <person name="Eisen J.A."/>
            <person name="Petersen J.M."/>
            <person name="Yuen B."/>
        </authorList>
    </citation>
    <scope>NUCLEOTIDE SEQUENCE</scope>
    <source>
        <strain evidence="2">MAGclacostrist064TRANS</strain>
    </source>
</reference>
<dbReference type="Proteomes" id="UP000886667">
    <property type="component" value="Unassembled WGS sequence"/>
</dbReference>
<dbReference type="Pfam" id="PF07230">
    <property type="entry name" value="Portal_T4"/>
    <property type="match status" value="1"/>
</dbReference>
<accession>A0A9E4K9I8</accession>
<comment type="caution">
    <text evidence="2">The sequence shown here is derived from an EMBL/GenBank/DDBJ whole genome shotgun (WGS) entry which is preliminary data.</text>
</comment>
<dbReference type="AlphaFoldDB" id="A0A9E4K9I8"/>
<sequence>MAAREVIELFGFELSDSRKKPEPSPIPKQLDDGTELPIGGRVGFIYENDQRARNEQGLVRQYRDMARYPEADAAIMDIINEAFIVSHESPSVQMRLDLLNVNERIKDLIRKEFNEALHLLKFQRKSQDIFRHWYIDGRIYYQVIIDEKNPKDGIKELRPIDALKVKRTVIPQIRKDARTEVETLIGYDEFFEYSYNNDPKNTVKLSKDSIVFVPSGEVDRNKKLIVGYLDKAIKPFNNLRAMEDALIVYRIARAPERRIFYIDVGQMPKVKAEQYMRDMMTRYKNKIDYDPTTGEIRDNRKYQAMLEDFWLPRREGTSGTEITTLPGGDNLGQLEDVQYFKEKLYQSLNVPISRMNQDNAFQLGRASDIGRDEVKFSRFIASLRRQFGELFNEIIKLNLVLKGVCTQAEFEEMRQYITYDYLKDSHFEELKQLEIMTDRINVLRDASEYVGKYFSVEYVRKVLLGQTEEDIARIDQQIMREIEIEQIKSQEEIEGGAGQSAWEEVEPQAELPLIVEDKTINNETTEENDEQSLSEKLTMEQVRYELNK</sequence>
<gene>
    <name evidence="2" type="ORF">JAZ07_01090</name>
</gene>
<proteinExistence type="inferred from homology"/>
<protein>
    <submittedName>
        <fullName evidence="2">Portal protein</fullName>
    </submittedName>
</protein>
<evidence type="ECO:0000313" key="2">
    <source>
        <dbReference type="EMBL" id="MCG7944921.1"/>
    </source>
</evidence>
<name>A0A9E4K9I8_9GAMM</name>
<evidence type="ECO:0000313" key="3">
    <source>
        <dbReference type="Proteomes" id="UP000886667"/>
    </source>
</evidence>
<dbReference type="HAMAP" id="MF_04114">
    <property type="entry name" value="PORTAL_T4"/>
    <property type="match status" value="1"/>
</dbReference>
<organism evidence="2 3">
    <name type="scientific">Candidatus Thiodiazotropha taylori</name>
    <dbReference type="NCBI Taxonomy" id="2792791"/>
    <lineage>
        <taxon>Bacteria</taxon>
        <taxon>Pseudomonadati</taxon>
        <taxon>Pseudomonadota</taxon>
        <taxon>Gammaproteobacteria</taxon>
        <taxon>Chromatiales</taxon>
        <taxon>Sedimenticolaceae</taxon>
        <taxon>Candidatus Thiodiazotropha</taxon>
    </lineage>
</organism>
<dbReference type="InterPro" id="IPR010823">
    <property type="entry name" value="Portal_Gp20"/>
</dbReference>
<evidence type="ECO:0000256" key="1">
    <source>
        <dbReference type="SAM" id="MobiDB-lite"/>
    </source>
</evidence>
<dbReference type="EMBL" id="JAEPCM010000016">
    <property type="protein sequence ID" value="MCG7944921.1"/>
    <property type="molecule type" value="Genomic_DNA"/>
</dbReference>
<feature type="region of interest" description="Disordered" evidence="1">
    <location>
        <begin position="518"/>
        <end position="538"/>
    </location>
</feature>